<dbReference type="SUPFAM" id="SSF51445">
    <property type="entry name" value="(Trans)glycosidases"/>
    <property type="match status" value="1"/>
</dbReference>
<dbReference type="PANTHER" id="PTHR10357:SF219">
    <property type="entry name" value="MALTOSE ALPHA-D-GLUCOSYLTRANSFERASE"/>
    <property type="match status" value="1"/>
</dbReference>
<dbReference type="EMBL" id="RKQN01000003">
    <property type="protein sequence ID" value="RPE76906.1"/>
    <property type="molecule type" value="Genomic_DNA"/>
</dbReference>
<reference evidence="2 3" key="1">
    <citation type="submission" date="2018-11" db="EMBL/GenBank/DDBJ databases">
        <title>Genomic Encyclopedia of Type Strains, Phase IV (KMG-IV): sequencing the most valuable type-strain genomes for metagenomic binning, comparative biology and taxonomic classification.</title>
        <authorList>
            <person name="Goeker M."/>
        </authorList>
    </citation>
    <scope>NUCLEOTIDE SEQUENCE [LARGE SCALE GENOMIC DNA]</scope>
    <source>
        <strain evidence="2 3">DSM 25623</strain>
    </source>
</reference>
<dbReference type="GO" id="GO:0016740">
    <property type="term" value="F:transferase activity"/>
    <property type="evidence" value="ECO:0007669"/>
    <property type="project" value="UniProtKB-KW"/>
</dbReference>
<dbReference type="InterPro" id="IPR045857">
    <property type="entry name" value="O16G_dom_2"/>
</dbReference>
<dbReference type="RefSeq" id="WP_123770501.1">
    <property type="nucleotide sequence ID" value="NZ_RKQN01000003.1"/>
</dbReference>
<sequence length="538" mass="61936">MWYHDTAIYQIDPSLFADGDGDGCGDLRGITDRLEYVRSLGFSTIWLLPFYRSPFRDGGYDVSDHLSVDPRFGDIADFAALVERAEALGLRVLVELVMQHTSDRHPWFQRARSDRHSPYRDYYVWADEPVDDGLKPIFPGVEDSIWTWDEAAGQYYRHLFYRHEPDLNLANPAVREEMYRTMAYWLRLGVAGFRVDAVPYMIERARQADPRDDGLWLLDDLHAYAWQRAPGAVLLGEADVQVDQYRAYLGDEDRLSHVLDFWVNNHIFLALARRRARPLYEALERNRPPPPRSRRAVWLRNHDELDLEQLSPEDREEVMRQFAPDPDMRIYGRGIRRRVAPMLDGDPARVAMAHALLFSLPGIPVLRYGDEIGMGEDLSRPERNAVRIPMQWHDGKNGGFSTAPEDRLVVRPVAEGPFGYRRTNVEAQQWRPGSLWARTRDLARTRAALREMRGDGRPAKFECASVFGLRYDDPVGGDSLVALVNLAPEPVEFELREDDLDALVDVVADAGYDGAPPPPRIRLNGYGYRWLRRRRGSY</sequence>
<keyword evidence="2" id="KW-0808">Transferase</keyword>
<name>A0A3N4V1U7_9GAMM</name>
<dbReference type="Gene3D" id="3.90.400.10">
    <property type="entry name" value="Oligo-1,6-glucosidase, Domain 2"/>
    <property type="match status" value="1"/>
</dbReference>
<dbReference type="PANTHER" id="PTHR10357">
    <property type="entry name" value="ALPHA-AMYLASE FAMILY MEMBER"/>
    <property type="match status" value="1"/>
</dbReference>
<dbReference type="InterPro" id="IPR054049">
    <property type="entry name" value="SupH-like_C"/>
</dbReference>
<dbReference type="Pfam" id="PF22157">
    <property type="entry name" value="SupH-like_C"/>
    <property type="match status" value="1"/>
</dbReference>
<dbReference type="InterPro" id="IPR006047">
    <property type="entry name" value="GH13_cat_dom"/>
</dbReference>
<gene>
    <name evidence="2" type="ORF">EDC50_2158</name>
</gene>
<protein>
    <submittedName>
        <fullName evidence="2">Maltose alpha-D-glucosyltransferase/alpha-amylase</fullName>
    </submittedName>
</protein>
<dbReference type="OrthoDB" id="9805159at2"/>
<comment type="caution">
    <text evidence="2">The sequence shown here is derived from an EMBL/GenBank/DDBJ whole genome shotgun (WGS) entry which is preliminary data.</text>
</comment>
<evidence type="ECO:0000259" key="1">
    <source>
        <dbReference type="SMART" id="SM00642"/>
    </source>
</evidence>
<keyword evidence="3" id="KW-1185">Reference proteome</keyword>
<dbReference type="InterPro" id="IPR017853">
    <property type="entry name" value="GH"/>
</dbReference>
<evidence type="ECO:0000313" key="3">
    <source>
        <dbReference type="Proteomes" id="UP000269708"/>
    </source>
</evidence>
<dbReference type="AlphaFoldDB" id="A0A3N4V1U7"/>
<feature type="domain" description="Glycosyl hydrolase family 13 catalytic" evidence="1">
    <location>
        <begin position="10"/>
        <end position="407"/>
    </location>
</feature>
<accession>A0A3N4V1U7</accession>
<organism evidence="2 3">
    <name type="scientific">Vulcaniibacterium tengchongense</name>
    <dbReference type="NCBI Taxonomy" id="1273429"/>
    <lineage>
        <taxon>Bacteria</taxon>
        <taxon>Pseudomonadati</taxon>
        <taxon>Pseudomonadota</taxon>
        <taxon>Gammaproteobacteria</taxon>
        <taxon>Lysobacterales</taxon>
        <taxon>Lysobacteraceae</taxon>
        <taxon>Vulcaniibacterium</taxon>
    </lineage>
</organism>
<dbReference type="GO" id="GO:0005975">
    <property type="term" value="P:carbohydrate metabolic process"/>
    <property type="evidence" value="ECO:0007669"/>
    <property type="project" value="InterPro"/>
</dbReference>
<proteinExistence type="predicted"/>
<dbReference type="SMART" id="SM00642">
    <property type="entry name" value="Aamy"/>
    <property type="match status" value="1"/>
</dbReference>
<evidence type="ECO:0000313" key="2">
    <source>
        <dbReference type="EMBL" id="RPE76906.1"/>
    </source>
</evidence>
<dbReference type="Proteomes" id="UP000269708">
    <property type="component" value="Unassembled WGS sequence"/>
</dbReference>
<dbReference type="Gene3D" id="3.20.20.80">
    <property type="entry name" value="Glycosidases"/>
    <property type="match status" value="1"/>
</dbReference>
<dbReference type="Pfam" id="PF00128">
    <property type="entry name" value="Alpha-amylase"/>
    <property type="match status" value="2"/>
</dbReference>